<keyword evidence="3" id="KW-0732">Signal</keyword>
<evidence type="ECO:0000256" key="3">
    <source>
        <dbReference type="SAM" id="SignalP"/>
    </source>
</evidence>
<proteinExistence type="inferred from homology"/>
<dbReference type="AlphaFoldDB" id="A0A127M515"/>
<organism evidence="6 7">
    <name type="scientific">Zhongshania aliphaticivorans</name>
    <dbReference type="NCBI Taxonomy" id="1470434"/>
    <lineage>
        <taxon>Bacteria</taxon>
        <taxon>Pseudomonadati</taxon>
        <taxon>Pseudomonadota</taxon>
        <taxon>Gammaproteobacteria</taxon>
        <taxon>Cellvibrionales</taxon>
        <taxon>Spongiibacteraceae</taxon>
        <taxon>Zhongshania</taxon>
    </lineage>
</organism>
<dbReference type="InterPro" id="IPR058649">
    <property type="entry name" value="CzcB_C"/>
</dbReference>
<protein>
    <submittedName>
        <fullName evidence="6">RND transporter</fullName>
    </submittedName>
</protein>
<dbReference type="KEGG" id="zal:AZF00_08505"/>
<feature type="signal peptide" evidence="3">
    <location>
        <begin position="1"/>
        <end position="30"/>
    </location>
</feature>
<accession>A0A127M515</accession>
<dbReference type="Proteomes" id="UP000074119">
    <property type="component" value="Chromosome"/>
</dbReference>
<gene>
    <name evidence="6" type="ORF">AZF00_08505</name>
</gene>
<dbReference type="GO" id="GO:0015679">
    <property type="term" value="P:plasma membrane copper ion transport"/>
    <property type="evidence" value="ECO:0007669"/>
    <property type="project" value="TreeGrafter"/>
</dbReference>
<dbReference type="Pfam" id="PF25954">
    <property type="entry name" value="Beta-barrel_RND_2"/>
    <property type="match status" value="1"/>
</dbReference>
<sequence length="319" mass="34225">MNVITLKTHSAFKLLSACLLMMLFAVQVCAAGSEREQASHDEHEEHGEEAHIALTQAQIAHAGLSLTSATGGTIREVLPVYGVVAANAERVQSVHARYRGIVRDLNKSLGDTVHKGEALVAVEANESLKTYAITSALNGVITQRNANVGEQTGDAPLLVVQDFSTLWVELSIFPKDLGDIKLGQSVRIISLDSTQTADGKIIYIAQQSSGVNQAITARVLIDNQGGEWKPGIFVKAQITRAEIAAPVILRNEAIQIIDNAPVIFVQGEEGFEPRLVTLGRSDGEVSEALSGLSIDEVYVSKNSFVLKSELGKEDAEHGH</sequence>
<dbReference type="EMBL" id="CP014544">
    <property type="protein sequence ID" value="AMO68343.1"/>
    <property type="molecule type" value="Genomic_DNA"/>
</dbReference>
<keyword evidence="2" id="KW-0813">Transport</keyword>
<dbReference type="Pfam" id="PF25975">
    <property type="entry name" value="CzcB_C"/>
    <property type="match status" value="1"/>
</dbReference>
<dbReference type="GO" id="GO:0030288">
    <property type="term" value="C:outer membrane-bounded periplasmic space"/>
    <property type="evidence" value="ECO:0007669"/>
    <property type="project" value="TreeGrafter"/>
</dbReference>
<feature type="domain" description="CusB-like beta-barrel" evidence="4">
    <location>
        <begin position="165"/>
        <end position="241"/>
    </location>
</feature>
<name>A0A127M515_9GAMM</name>
<feature type="chain" id="PRO_5007275019" evidence="3">
    <location>
        <begin position="31"/>
        <end position="319"/>
    </location>
</feature>
<dbReference type="PANTHER" id="PTHR30097:SF4">
    <property type="entry name" value="SLR6042 PROTEIN"/>
    <property type="match status" value="1"/>
</dbReference>
<dbReference type="PANTHER" id="PTHR30097">
    <property type="entry name" value="CATION EFFLUX SYSTEM PROTEIN CUSB"/>
    <property type="match status" value="1"/>
</dbReference>
<evidence type="ECO:0000259" key="4">
    <source>
        <dbReference type="Pfam" id="PF25954"/>
    </source>
</evidence>
<dbReference type="FunFam" id="2.40.30.170:FF:000010">
    <property type="entry name" value="Efflux RND transporter periplasmic adaptor subunit"/>
    <property type="match status" value="1"/>
</dbReference>
<dbReference type="RefSeq" id="WP_008247927.1">
    <property type="nucleotide sequence ID" value="NZ_CP014544.1"/>
</dbReference>
<evidence type="ECO:0000259" key="5">
    <source>
        <dbReference type="Pfam" id="PF25975"/>
    </source>
</evidence>
<dbReference type="SUPFAM" id="SSF111369">
    <property type="entry name" value="HlyD-like secretion proteins"/>
    <property type="match status" value="1"/>
</dbReference>
<evidence type="ECO:0000256" key="1">
    <source>
        <dbReference type="ARBA" id="ARBA00009477"/>
    </source>
</evidence>
<dbReference type="Gene3D" id="2.40.50.100">
    <property type="match status" value="1"/>
</dbReference>
<dbReference type="Gene3D" id="2.40.30.170">
    <property type="match status" value="1"/>
</dbReference>
<dbReference type="STRING" id="1470434.AZF00_08505"/>
<dbReference type="GO" id="GO:0060003">
    <property type="term" value="P:copper ion export"/>
    <property type="evidence" value="ECO:0007669"/>
    <property type="project" value="TreeGrafter"/>
</dbReference>
<evidence type="ECO:0000256" key="2">
    <source>
        <dbReference type="ARBA" id="ARBA00022448"/>
    </source>
</evidence>
<feature type="domain" description="CzcB-like C-terminal circularly permuted SH3-like" evidence="5">
    <location>
        <begin position="249"/>
        <end position="307"/>
    </location>
</feature>
<comment type="similarity">
    <text evidence="1">Belongs to the membrane fusion protein (MFP) (TC 8.A.1) family.</text>
</comment>
<dbReference type="InterPro" id="IPR051909">
    <property type="entry name" value="MFP_Cation_Efflux"/>
</dbReference>
<evidence type="ECO:0000313" key="7">
    <source>
        <dbReference type="Proteomes" id="UP000074119"/>
    </source>
</evidence>
<evidence type="ECO:0000313" key="6">
    <source>
        <dbReference type="EMBL" id="AMO68343.1"/>
    </source>
</evidence>
<dbReference type="InterPro" id="IPR058792">
    <property type="entry name" value="Beta-barrel_RND_2"/>
</dbReference>
<reference evidence="6 7" key="1">
    <citation type="submission" date="2015-12" db="EMBL/GenBank/DDBJ databases">
        <authorList>
            <person name="Shamseldin A."/>
            <person name="Moawad H."/>
            <person name="Abd El-Rahim W.M."/>
            <person name="Sadowsky M.J."/>
        </authorList>
    </citation>
    <scope>NUCLEOTIDE SEQUENCE [LARGE SCALE GENOMIC DNA]</scope>
    <source>
        <strain evidence="6 7">SM2</strain>
    </source>
</reference>
<dbReference type="GO" id="GO:0046914">
    <property type="term" value="F:transition metal ion binding"/>
    <property type="evidence" value="ECO:0007669"/>
    <property type="project" value="TreeGrafter"/>
</dbReference>
<dbReference type="Gene3D" id="2.40.420.20">
    <property type="match status" value="1"/>
</dbReference>